<organism evidence="2 3">
    <name type="scientific">Natrinema gari JCM 14663</name>
    <dbReference type="NCBI Taxonomy" id="1230459"/>
    <lineage>
        <taxon>Archaea</taxon>
        <taxon>Methanobacteriati</taxon>
        <taxon>Methanobacteriota</taxon>
        <taxon>Stenosarchaea group</taxon>
        <taxon>Halobacteria</taxon>
        <taxon>Halobacteriales</taxon>
        <taxon>Natrialbaceae</taxon>
        <taxon>Natrinema</taxon>
    </lineage>
</organism>
<dbReference type="AlphaFoldDB" id="L9YQW8"/>
<reference evidence="2 3" key="1">
    <citation type="journal article" date="2014" name="PLoS Genet.">
        <title>Phylogenetically driven sequencing of extremely halophilic archaea reveals strategies for static and dynamic osmo-response.</title>
        <authorList>
            <person name="Becker E.A."/>
            <person name="Seitzer P.M."/>
            <person name="Tritt A."/>
            <person name="Larsen D."/>
            <person name="Krusor M."/>
            <person name="Yao A.I."/>
            <person name="Wu D."/>
            <person name="Madern D."/>
            <person name="Eisen J.A."/>
            <person name="Darling A.E."/>
            <person name="Facciotti M.T."/>
        </authorList>
    </citation>
    <scope>NUCLEOTIDE SEQUENCE [LARGE SCALE GENOMIC DNA]</scope>
    <source>
        <strain evidence="2 3">JCM 14663</strain>
    </source>
</reference>
<sequence>MNHHLLGIHHVWPAGPGSILLWDAGFLLWGVLFLGGYLVIRTDGAATPTTGDEAVATDGRG</sequence>
<feature type="transmembrane region" description="Helical" evidence="1">
    <location>
        <begin position="20"/>
        <end position="40"/>
    </location>
</feature>
<protein>
    <submittedName>
        <fullName evidence="2">Uncharacterized protein</fullName>
    </submittedName>
</protein>
<evidence type="ECO:0000313" key="2">
    <source>
        <dbReference type="EMBL" id="ELY76061.1"/>
    </source>
</evidence>
<keyword evidence="1" id="KW-0812">Transmembrane</keyword>
<evidence type="ECO:0000256" key="1">
    <source>
        <dbReference type="SAM" id="Phobius"/>
    </source>
</evidence>
<name>L9YQW8_9EURY</name>
<accession>L9YQW8</accession>
<evidence type="ECO:0000313" key="3">
    <source>
        <dbReference type="Proteomes" id="UP000011592"/>
    </source>
</evidence>
<keyword evidence="1" id="KW-0472">Membrane</keyword>
<dbReference type="PATRIC" id="fig|1230459.4.peg.3694"/>
<gene>
    <name evidence="2" type="ORF">C486_18614</name>
</gene>
<dbReference type="Pfam" id="PF10002">
    <property type="entry name" value="DUF2243"/>
    <property type="match status" value="1"/>
</dbReference>
<proteinExistence type="predicted"/>
<dbReference type="EMBL" id="AOIJ01000082">
    <property type="protein sequence ID" value="ELY76061.1"/>
    <property type="molecule type" value="Genomic_DNA"/>
</dbReference>
<comment type="caution">
    <text evidence="2">The sequence shown here is derived from an EMBL/GenBank/DDBJ whole genome shotgun (WGS) entry which is preliminary data.</text>
</comment>
<keyword evidence="1" id="KW-1133">Transmembrane helix</keyword>
<dbReference type="Proteomes" id="UP000011592">
    <property type="component" value="Unassembled WGS sequence"/>
</dbReference>
<dbReference type="InterPro" id="IPR018719">
    <property type="entry name" value="DUF2243_membrane"/>
</dbReference>
<keyword evidence="3" id="KW-1185">Reference proteome</keyword>